<evidence type="ECO:0000313" key="3">
    <source>
        <dbReference type="Proteomes" id="UP000054928"/>
    </source>
</evidence>
<name>A0A0N7L777_PLAHL</name>
<dbReference type="GeneID" id="59052778"/>
<dbReference type="EMBL" id="CCYD01002047">
    <property type="protein sequence ID" value="CEG46307.1"/>
    <property type="molecule type" value="Genomic_DNA"/>
</dbReference>
<reference evidence="3" key="1">
    <citation type="submission" date="2014-09" db="EMBL/GenBank/DDBJ databases">
        <authorList>
            <person name="Sharma Rahul"/>
            <person name="Thines Marco"/>
        </authorList>
    </citation>
    <scope>NUCLEOTIDE SEQUENCE [LARGE SCALE GENOMIC DNA]</scope>
</reference>
<evidence type="ECO:0000256" key="1">
    <source>
        <dbReference type="SAM" id="MobiDB-lite"/>
    </source>
</evidence>
<dbReference type="AlphaFoldDB" id="A0A0N7L777"/>
<accession>A0A0N7L777</accession>
<organism evidence="2 3">
    <name type="scientific">Plasmopara halstedii</name>
    <name type="common">Downy mildew of sunflower</name>
    <dbReference type="NCBI Taxonomy" id="4781"/>
    <lineage>
        <taxon>Eukaryota</taxon>
        <taxon>Sar</taxon>
        <taxon>Stramenopiles</taxon>
        <taxon>Oomycota</taxon>
        <taxon>Peronosporomycetes</taxon>
        <taxon>Peronosporales</taxon>
        <taxon>Peronosporaceae</taxon>
        <taxon>Plasmopara</taxon>
    </lineage>
</organism>
<keyword evidence="3" id="KW-1185">Reference proteome</keyword>
<sequence>MLPTAQSYGLLRNSRQTAKPVTSSRTASFNELVKKRNCRNNRVSRKHSFKVDQRTRRAERFPMGFVFVKNTLIISRHIGRALKSECFMRLGLENERKLLSVLMRVYNQRKIVSVASGRSGFSKILCDLSIRKAKEYMVQKSKLLH</sequence>
<evidence type="ECO:0000313" key="2">
    <source>
        <dbReference type="EMBL" id="CEG46307.1"/>
    </source>
</evidence>
<feature type="region of interest" description="Disordered" evidence="1">
    <location>
        <begin position="1"/>
        <end position="26"/>
    </location>
</feature>
<dbReference type="Proteomes" id="UP000054928">
    <property type="component" value="Unassembled WGS sequence"/>
</dbReference>
<protein>
    <submittedName>
        <fullName evidence="2">Uncharacterized protein</fullName>
    </submittedName>
</protein>
<dbReference type="RefSeq" id="XP_036263373.1">
    <property type="nucleotide sequence ID" value="XM_036407116.1"/>
</dbReference>
<proteinExistence type="predicted"/>